<evidence type="ECO:0000313" key="2">
    <source>
        <dbReference type="EMBL" id="RBM02747.1"/>
    </source>
</evidence>
<evidence type="ECO:0008006" key="4">
    <source>
        <dbReference type="Google" id="ProtNLM"/>
    </source>
</evidence>
<organism evidence="2 3">
    <name type="scientific">Glutamicibacter soli</name>
    <dbReference type="NCBI Taxonomy" id="453836"/>
    <lineage>
        <taxon>Bacteria</taxon>
        <taxon>Bacillati</taxon>
        <taxon>Actinomycetota</taxon>
        <taxon>Actinomycetes</taxon>
        <taxon>Micrococcales</taxon>
        <taxon>Micrococcaceae</taxon>
        <taxon>Glutamicibacter</taxon>
    </lineage>
</organism>
<comment type="caution">
    <text evidence="2">The sequence shown here is derived from an EMBL/GenBank/DDBJ whole genome shotgun (WGS) entry which is preliminary data.</text>
</comment>
<dbReference type="AlphaFoldDB" id="A0A365YK30"/>
<dbReference type="RefSeq" id="WP_053797598.1">
    <property type="nucleotide sequence ID" value="NZ_CM125969.1"/>
</dbReference>
<name>A0A365YK30_9MICC</name>
<proteinExistence type="predicted"/>
<keyword evidence="1" id="KW-1133">Transmembrane helix</keyword>
<keyword evidence="1" id="KW-0812">Transmembrane</keyword>
<keyword evidence="3" id="KW-1185">Reference proteome</keyword>
<evidence type="ECO:0000313" key="3">
    <source>
        <dbReference type="Proteomes" id="UP000252167"/>
    </source>
</evidence>
<keyword evidence="1" id="KW-0472">Membrane</keyword>
<feature type="transmembrane region" description="Helical" evidence="1">
    <location>
        <begin position="32"/>
        <end position="59"/>
    </location>
</feature>
<evidence type="ECO:0000256" key="1">
    <source>
        <dbReference type="SAM" id="Phobius"/>
    </source>
</evidence>
<sequence length="126" mass="13876">MNFDDAPPELIEELNDPETLFDSDPTGTMESAFAGVSILSILFIVIFTLVVVFIIVVWVRNYRAAKNAGVDIFTVQTDIAAKASKSALLAPAQSKEDRLRELDDLRSKQLISAEEYAEARSKVLLG</sequence>
<gene>
    <name evidence="2" type="ORF">C1H84_04780</name>
</gene>
<reference evidence="2 3" key="1">
    <citation type="submission" date="2018-01" db="EMBL/GenBank/DDBJ databases">
        <title>Glutamicibacter soli strain NHPC-3 Whole genome sequence and assembly.</title>
        <authorList>
            <person name="Choudhury P."/>
            <person name="Gupta D."/>
            <person name="Sengupta K."/>
            <person name="Jawed A."/>
            <person name="Sultana N."/>
            <person name="Saha P."/>
        </authorList>
    </citation>
    <scope>NUCLEOTIDE SEQUENCE [LARGE SCALE GENOMIC DNA]</scope>
    <source>
        <strain evidence="2 3">NHPC-3</strain>
    </source>
</reference>
<dbReference type="EMBL" id="POAF01000002">
    <property type="protein sequence ID" value="RBM02747.1"/>
    <property type="molecule type" value="Genomic_DNA"/>
</dbReference>
<protein>
    <recommendedName>
        <fullName evidence="4">SHOCT domain-containing protein</fullName>
    </recommendedName>
</protein>
<dbReference type="Proteomes" id="UP000252167">
    <property type="component" value="Unassembled WGS sequence"/>
</dbReference>
<accession>A0A365YK30</accession>